<keyword evidence="3" id="KW-1185">Reference proteome</keyword>
<evidence type="ECO:0008006" key="4">
    <source>
        <dbReference type="Google" id="ProtNLM"/>
    </source>
</evidence>
<reference evidence="3" key="1">
    <citation type="journal article" date="2019" name="Int. J. Syst. Evol. Microbiol.">
        <title>The Global Catalogue of Microorganisms (GCM) 10K type strain sequencing project: providing services to taxonomists for standard genome sequencing and annotation.</title>
        <authorList>
            <consortium name="The Broad Institute Genomics Platform"/>
            <consortium name="The Broad Institute Genome Sequencing Center for Infectious Disease"/>
            <person name="Wu L."/>
            <person name="Ma J."/>
        </authorList>
    </citation>
    <scope>NUCLEOTIDE SEQUENCE [LARGE SCALE GENOMIC DNA]</scope>
    <source>
        <strain evidence="3">CGMCC 1.7693</strain>
    </source>
</reference>
<dbReference type="Proteomes" id="UP000641206">
    <property type="component" value="Unassembled WGS sequence"/>
</dbReference>
<evidence type="ECO:0000256" key="1">
    <source>
        <dbReference type="SAM" id="Phobius"/>
    </source>
</evidence>
<accession>A0ABQ2NS42</accession>
<proteinExistence type="predicted"/>
<keyword evidence="1" id="KW-1133">Transmembrane helix</keyword>
<comment type="caution">
    <text evidence="2">The sequence shown here is derived from an EMBL/GenBank/DDBJ whole genome shotgun (WGS) entry which is preliminary data.</text>
</comment>
<gene>
    <name evidence="2" type="ORF">GCM10011346_11850</name>
</gene>
<dbReference type="RefSeq" id="WP_188733532.1">
    <property type="nucleotide sequence ID" value="NZ_BMLW01000003.1"/>
</dbReference>
<protein>
    <recommendedName>
        <fullName evidence="4">CXXC-20-CXXC protein</fullName>
    </recommendedName>
</protein>
<name>A0ABQ2NS42_9BACI</name>
<keyword evidence="1" id="KW-0812">Transmembrane</keyword>
<feature type="transmembrane region" description="Helical" evidence="1">
    <location>
        <begin position="42"/>
        <end position="62"/>
    </location>
</feature>
<evidence type="ECO:0000313" key="3">
    <source>
        <dbReference type="Proteomes" id="UP000641206"/>
    </source>
</evidence>
<dbReference type="EMBL" id="BMLW01000003">
    <property type="protein sequence ID" value="GGP09110.1"/>
    <property type="molecule type" value="Genomic_DNA"/>
</dbReference>
<keyword evidence="1" id="KW-0472">Membrane</keyword>
<organism evidence="2 3">
    <name type="scientific">Oceanobacillus neutriphilus</name>
    <dbReference type="NCBI Taxonomy" id="531815"/>
    <lineage>
        <taxon>Bacteria</taxon>
        <taxon>Bacillati</taxon>
        <taxon>Bacillota</taxon>
        <taxon>Bacilli</taxon>
        <taxon>Bacillales</taxon>
        <taxon>Bacillaceae</taxon>
        <taxon>Oceanobacillus</taxon>
    </lineage>
</organism>
<sequence length="72" mass="8186">MTVCRNCGKRWGLFKTYKIVFANDGVECPNCGKKQYLSGSSLINLLFGSTVIIFFILVPFLVKLSNEEEQIY</sequence>
<evidence type="ECO:0000313" key="2">
    <source>
        <dbReference type="EMBL" id="GGP09110.1"/>
    </source>
</evidence>